<gene>
    <name evidence="2" type="ORF">Pmgp_00080</name>
</gene>
<comment type="caution">
    <text evidence="2">The sequence shown here is derived from an EMBL/GenBank/DDBJ whole genome shotgun (WGS) entry which is preliminary data.</text>
</comment>
<sequence>MSRTQEAVFWETIALLDAQGILADLILIGSWVEYIYAESNYFRGFQPSIRTIDLDFLIPNIRRPAKKVPLCDVMERHGFMTQQRRDGLIKFSKVEGPLDVEFLVREMGHGQVEPYTVEGLGIKATGLRHLDSLSQWTTVLVIRSFQLRVPLPEAYVLHKLVINNRRQEMKKKKDLMSIEELLPFIKGSEKNLAKLKEIYDYGLTGKERALVDTTCKVNLIRLFK</sequence>
<proteinExistence type="predicted"/>
<evidence type="ECO:0000259" key="1">
    <source>
        <dbReference type="Pfam" id="PF12281"/>
    </source>
</evidence>
<dbReference type="InterPro" id="IPR058575">
    <property type="entry name" value="NTP_transf_8_dom"/>
</dbReference>
<dbReference type="EMBL" id="QFFZ01000001">
    <property type="protein sequence ID" value="TEB13680.1"/>
    <property type="molecule type" value="Genomic_DNA"/>
</dbReference>
<reference evidence="2 3" key="1">
    <citation type="journal article" date="2018" name="Environ. Microbiol.">
        <title>Novel energy conservation strategies and behaviour of Pelotomaculum schinkii driving syntrophic propionate catabolism.</title>
        <authorList>
            <person name="Hidalgo-Ahumada C.A.P."/>
            <person name="Nobu M.K."/>
            <person name="Narihiro T."/>
            <person name="Tamaki H."/>
            <person name="Liu W.T."/>
            <person name="Kamagata Y."/>
            <person name="Stams A.J.M."/>
            <person name="Imachi H."/>
            <person name="Sousa D.Z."/>
        </authorList>
    </citation>
    <scope>NUCLEOTIDE SEQUENCE [LARGE SCALE GENOMIC DNA]</scope>
    <source>
        <strain evidence="2 3">MGP</strain>
    </source>
</reference>
<evidence type="ECO:0000313" key="3">
    <source>
        <dbReference type="Proteomes" id="UP000297597"/>
    </source>
</evidence>
<feature type="domain" description="Nucleotidyltransferase-like" evidence="1">
    <location>
        <begin position="13"/>
        <end position="183"/>
    </location>
</feature>
<name>A0A4Y7RY50_9FIRM</name>
<dbReference type="Proteomes" id="UP000297597">
    <property type="component" value="Unassembled WGS sequence"/>
</dbReference>
<organism evidence="2 3">
    <name type="scientific">Pelotomaculum propionicicum</name>
    <dbReference type="NCBI Taxonomy" id="258475"/>
    <lineage>
        <taxon>Bacteria</taxon>
        <taxon>Bacillati</taxon>
        <taxon>Bacillota</taxon>
        <taxon>Clostridia</taxon>
        <taxon>Eubacteriales</taxon>
        <taxon>Desulfotomaculaceae</taxon>
        <taxon>Pelotomaculum</taxon>
    </lineage>
</organism>
<dbReference type="AlphaFoldDB" id="A0A4Y7RY50"/>
<evidence type="ECO:0000313" key="2">
    <source>
        <dbReference type="EMBL" id="TEB13680.1"/>
    </source>
</evidence>
<keyword evidence="3" id="KW-1185">Reference proteome</keyword>
<dbReference type="Pfam" id="PF12281">
    <property type="entry name" value="NTP_transf_8"/>
    <property type="match status" value="1"/>
</dbReference>
<accession>A0A4Y7RY50</accession>
<dbReference type="RefSeq" id="WP_134211996.1">
    <property type="nucleotide sequence ID" value="NZ_QFFZ01000001.1"/>
</dbReference>
<protein>
    <recommendedName>
        <fullName evidence="1">Nucleotidyltransferase-like domain-containing protein</fullName>
    </recommendedName>
</protein>
<dbReference type="OrthoDB" id="1805551at2"/>